<evidence type="ECO:0000313" key="2">
    <source>
        <dbReference type="Proteomes" id="UP001596180"/>
    </source>
</evidence>
<accession>A0ABW1DYP5</accession>
<comment type="caution">
    <text evidence="1">The sequence shown here is derived from an EMBL/GenBank/DDBJ whole genome shotgun (WGS) entry which is preliminary data.</text>
</comment>
<proteinExistence type="predicted"/>
<reference evidence="2" key="1">
    <citation type="journal article" date="2019" name="Int. J. Syst. Evol. Microbiol.">
        <title>The Global Catalogue of Microorganisms (GCM) 10K type strain sequencing project: providing services to taxonomists for standard genome sequencing and annotation.</title>
        <authorList>
            <consortium name="The Broad Institute Genomics Platform"/>
            <consortium name="The Broad Institute Genome Sequencing Center for Infectious Disease"/>
            <person name="Wu L."/>
            <person name="Ma J."/>
        </authorList>
    </citation>
    <scope>NUCLEOTIDE SEQUENCE [LARGE SCALE GENOMIC DNA]</scope>
    <source>
        <strain evidence="2">JCM 10411</strain>
    </source>
</reference>
<keyword evidence="2" id="KW-1185">Reference proteome</keyword>
<organism evidence="1 2">
    <name type="scientific">Streptomyces chlorus</name>
    <dbReference type="NCBI Taxonomy" id="887452"/>
    <lineage>
        <taxon>Bacteria</taxon>
        <taxon>Bacillati</taxon>
        <taxon>Actinomycetota</taxon>
        <taxon>Actinomycetes</taxon>
        <taxon>Kitasatosporales</taxon>
        <taxon>Streptomycetaceae</taxon>
        <taxon>Streptomyces</taxon>
    </lineage>
</organism>
<evidence type="ECO:0000313" key="1">
    <source>
        <dbReference type="EMBL" id="MFC5852774.1"/>
    </source>
</evidence>
<dbReference type="RefSeq" id="WP_381362612.1">
    <property type="nucleotide sequence ID" value="NZ_JBHSOA010000025.1"/>
</dbReference>
<protein>
    <submittedName>
        <fullName evidence="1">Uncharacterized protein</fullName>
    </submittedName>
</protein>
<name>A0ABW1DYP5_9ACTN</name>
<sequence>MTELRRMPLSTDGRTGFCQPGGIVADICDAIEDDLIESATVVLGLVKAMLDGPQLTSDESWFMLRRTTECLTDALNVAELRRERLMADDGSCLPDPAGRPAPGGA</sequence>
<dbReference type="EMBL" id="JBHSOA010000025">
    <property type="protein sequence ID" value="MFC5852774.1"/>
    <property type="molecule type" value="Genomic_DNA"/>
</dbReference>
<dbReference type="Proteomes" id="UP001596180">
    <property type="component" value="Unassembled WGS sequence"/>
</dbReference>
<gene>
    <name evidence="1" type="ORF">ACFPZI_13295</name>
</gene>